<keyword evidence="1" id="KW-0143">Chaperone</keyword>
<dbReference type="Pfam" id="PF02179">
    <property type="entry name" value="BAG"/>
    <property type="match status" value="1"/>
</dbReference>
<dbReference type="AlphaFoldDB" id="A0A9N9T0L5"/>
<dbReference type="InterPro" id="IPR039773">
    <property type="entry name" value="BAG_chaperone_regulator"/>
</dbReference>
<feature type="compositionally biased region" description="Basic and acidic residues" evidence="2">
    <location>
        <begin position="63"/>
        <end position="82"/>
    </location>
</feature>
<dbReference type="GO" id="GO:0000774">
    <property type="term" value="F:adenyl-nucleotide exchange factor activity"/>
    <property type="evidence" value="ECO:0007669"/>
    <property type="project" value="TreeGrafter"/>
</dbReference>
<reference evidence="4" key="1">
    <citation type="submission" date="2022-01" db="EMBL/GenBank/DDBJ databases">
        <authorList>
            <person name="King R."/>
        </authorList>
    </citation>
    <scope>NUCLEOTIDE SEQUENCE</scope>
</reference>
<feature type="compositionally biased region" description="Low complexity" evidence="2">
    <location>
        <begin position="368"/>
        <end position="416"/>
    </location>
</feature>
<accession>A0A9N9T0L5</accession>
<feature type="compositionally biased region" description="Basic and acidic residues" evidence="2">
    <location>
        <begin position="606"/>
        <end position="625"/>
    </location>
</feature>
<feature type="region of interest" description="Disordered" evidence="2">
    <location>
        <begin position="1"/>
        <end position="28"/>
    </location>
</feature>
<proteinExistence type="predicted"/>
<dbReference type="PANTHER" id="PTHR12329">
    <property type="entry name" value="BCL2-ASSOCIATED ATHANOGENE"/>
    <property type="match status" value="1"/>
</dbReference>
<dbReference type="PANTHER" id="PTHR12329:SF5">
    <property type="entry name" value="STARVIN, ISOFORM E"/>
    <property type="match status" value="1"/>
</dbReference>
<sequence length="625" mass="72109">MSFPRSHFTDNFDADSARDNFPFNRNANRDDYFKSTLDNLAKRHPELAEHFQDINQRPRSRSRPAEELKSRFRRPFGDKFPFDDEDDFDIDPSQYTQHFYPQEFHQSDGRYPQTSFYQETPRGKSSSAYPQADQAEATSTQHSYPQEFHQSDGRYPQTSFYQETPREGESSSAYPQADQAEATPTHPQPSPHTETTVHPPQKPCPQEKERPGIQQSNTVDLGQRQEPIDDRNQRSMSAPPVGESKKRYTSSINIPVNVPSENMSQSQQPEQKSNERIIPIQVEGVDGPVFPKNPNIPPPQSHPMPDRFGHRPEPFPRAFQDEHFTRQNIPHNFQQYHPQHPSQPQYYQHPKDDIPIPVQRDNFERKQQPQQQQHQQHQHQQQQHPQQPHQQQQHQQQPQQHYQPSPPSQQQQPTPQATEEQEAKPASQDRRPTPIEQIQEIQKDVSSLMEQVEKFAGKSRDKQYLYLDEMLTRNLIKLDNIDTQGQDTIRLARKEAIKCIQQAIALLESKASTEEKMDVDQKVADGETKDTNMDKSDEKSELSNEQKNVEDPKNMEVTENSQKKGTQPDQLPVNPNSESEINASAKQETVATVSKESTVDEVASVDNKESKDAAESDKEKKGKKT</sequence>
<evidence type="ECO:0000313" key="4">
    <source>
        <dbReference type="EMBL" id="CAG9831780.1"/>
    </source>
</evidence>
<dbReference type="Proteomes" id="UP001153709">
    <property type="component" value="Chromosome 3"/>
</dbReference>
<evidence type="ECO:0000313" key="5">
    <source>
        <dbReference type="Proteomes" id="UP001153709"/>
    </source>
</evidence>
<gene>
    <name evidence="4" type="ORF">DIABBA_LOCUS5342</name>
</gene>
<dbReference type="GO" id="GO:0016020">
    <property type="term" value="C:membrane"/>
    <property type="evidence" value="ECO:0007669"/>
    <property type="project" value="TreeGrafter"/>
</dbReference>
<feature type="region of interest" description="Disordered" evidence="2">
    <location>
        <begin position="513"/>
        <end position="625"/>
    </location>
</feature>
<feature type="compositionally biased region" description="Basic and acidic residues" evidence="2">
    <location>
        <begin position="421"/>
        <end position="433"/>
    </location>
</feature>
<feature type="compositionally biased region" description="Basic and acidic residues" evidence="2">
    <location>
        <begin position="513"/>
        <end position="556"/>
    </location>
</feature>
<name>A0A9N9T0L5_DIABA</name>
<dbReference type="OrthoDB" id="333905at2759"/>
<dbReference type="EMBL" id="OU898278">
    <property type="protein sequence ID" value="CAG9831780.1"/>
    <property type="molecule type" value="Genomic_DNA"/>
</dbReference>
<dbReference type="GO" id="GO:0005634">
    <property type="term" value="C:nucleus"/>
    <property type="evidence" value="ECO:0007669"/>
    <property type="project" value="TreeGrafter"/>
</dbReference>
<dbReference type="GO" id="GO:0051087">
    <property type="term" value="F:protein-folding chaperone binding"/>
    <property type="evidence" value="ECO:0007669"/>
    <property type="project" value="InterPro"/>
</dbReference>
<feature type="compositionally biased region" description="Polar residues" evidence="2">
    <location>
        <begin position="112"/>
        <end position="129"/>
    </location>
</feature>
<feature type="compositionally biased region" description="Basic and acidic residues" evidence="2">
    <location>
        <begin position="304"/>
        <end position="325"/>
    </location>
</feature>
<feature type="domain" description="BAG" evidence="3">
    <location>
        <begin position="434"/>
        <end position="511"/>
    </location>
</feature>
<dbReference type="InterPro" id="IPR003103">
    <property type="entry name" value="BAG_domain"/>
</dbReference>
<dbReference type="Gene3D" id="1.20.58.120">
    <property type="entry name" value="BAG domain"/>
    <property type="match status" value="1"/>
</dbReference>
<feature type="compositionally biased region" description="Low complexity" evidence="2">
    <location>
        <begin position="334"/>
        <end position="348"/>
    </location>
</feature>
<dbReference type="PROSITE" id="PS51035">
    <property type="entry name" value="BAG"/>
    <property type="match status" value="1"/>
</dbReference>
<feature type="compositionally biased region" description="Polar residues" evidence="2">
    <location>
        <begin position="557"/>
        <end position="596"/>
    </location>
</feature>
<dbReference type="GO" id="GO:0050821">
    <property type="term" value="P:protein stabilization"/>
    <property type="evidence" value="ECO:0007669"/>
    <property type="project" value="TreeGrafter"/>
</dbReference>
<feature type="region of interest" description="Disordered" evidence="2">
    <location>
        <begin position="47"/>
        <end position="434"/>
    </location>
</feature>
<evidence type="ECO:0000256" key="2">
    <source>
        <dbReference type="SAM" id="MobiDB-lite"/>
    </source>
</evidence>
<keyword evidence="5" id="KW-1185">Reference proteome</keyword>
<feature type="compositionally biased region" description="Polar residues" evidence="2">
    <location>
        <begin position="249"/>
        <end position="271"/>
    </location>
</feature>
<dbReference type="SMART" id="SM00264">
    <property type="entry name" value="BAG"/>
    <property type="match status" value="1"/>
</dbReference>
<protein>
    <recommendedName>
        <fullName evidence="3">BAG domain-containing protein</fullName>
    </recommendedName>
</protein>
<dbReference type="InterPro" id="IPR036533">
    <property type="entry name" value="BAG_dom_sf"/>
</dbReference>
<dbReference type="SUPFAM" id="SSF63491">
    <property type="entry name" value="BAG domain"/>
    <property type="match status" value="1"/>
</dbReference>
<feature type="compositionally biased region" description="Basic and acidic residues" evidence="2">
    <location>
        <begin position="7"/>
        <end position="18"/>
    </location>
</feature>
<dbReference type="GO" id="GO:0005829">
    <property type="term" value="C:cytosol"/>
    <property type="evidence" value="ECO:0007669"/>
    <property type="project" value="TreeGrafter"/>
</dbReference>
<evidence type="ECO:0000259" key="3">
    <source>
        <dbReference type="PROSITE" id="PS51035"/>
    </source>
</evidence>
<organism evidence="4 5">
    <name type="scientific">Diabrotica balteata</name>
    <name type="common">Banded cucumber beetle</name>
    <dbReference type="NCBI Taxonomy" id="107213"/>
    <lineage>
        <taxon>Eukaryota</taxon>
        <taxon>Metazoa</taxon>
        <taxon>Ecdysozoa</taxon>
        <taxon>Arthropoda</taxon>
        <taxon>Hexapoda</taxon>
        <taxon>Insecta</taxon>
        <taxon>Pterygota</taxon>
        <taxon>Neoptera</taxon>
        <taxon>Endopterygota</taxon>
        <taxon>Coleoptera</taxon>
        <taxon>Polyphaga</taxon>
        <taxon>Cucujiformia</taxon>
        <taxon>Chrysomeloidea</taxon>
        <taxon>Chrysomelidae</taxon>
        <taxon>Galerucinae</taxon>
        <taxon>Diabroticina</taxon>
        <taxon>Diabroticites</taxon>
        <taxon>Diabrotica</taxon>
    </lineage>
</organism>
<evidence type="ECO:0000256" key="1">
    <source>
        <dbReference type="ARBA" id="ARBA00023186"/>
    </source>
</evidence>